<comment type="caution">
    <text evidence="2">The sequence shown here is derived from an EMBL/GenBank/DDBJ whole genome shotgun (WGS) entry which is preliminary data.</text>
</comment>
<dbReference type="InterPro" id="IPR015943">
    <property type="entry name" value="WD40/YVTN_repeat-like_dom_sf"/>
</dbReference>
<dbReference type="AlphaFoldDB" id="A0AAU9UHH3"/>
<accession>A0AAU9UHH3</accession>
<feature type="signal peptide" evidence="1">
    <location>
        <begin position="1"/>
        <end position="18"/>
    </location>
</feature>
<protein>
    <recommendedName>
        <fullName evidence="4">Ommochrome-binding protein</fullName>
    </recommendedName>
</protein>
<dbReference type="SUPFAM" id="SSF69304">
    <property type="entry name" value="Tricorn protease N-terminal domain"/>
    <property type="match status" value="1"/>
</dbReference>
<keyword evidence="1" id="KW-0732">Signal</keyword>
<gene>
    <name evidence="2" type="ORF">EEDITHA_LOCUS13717</name>
</gene>
<dbReference type="EMBL" id="CAKOGL010000020">
    <property type="protein sequence ID" value="CAH2098618.1"/>
    <property type="molecule type" value="Genomic_DNA"/>
</dbReference>
<sequence length="342" mass="38177">MKILTSLVVISLLGLVISAPTNDDNDKFTITKSMYQKVLLKYSGSHEIVNLLYPINSLNFDQSDSSESDSKSNESDADDVILFFVEADIDSEGKRIDQGLYVLTKGKVTKLLDHGRDAAASGDDSTQVFFGAADGIYVYNKEKNSAEKYGTVNDSIIGIAKELFGNVIYILTENHEVYKVSNEGTTKEKLDDIVNAKQIVLDTSNNIYFYSDEKKAYVRTPEGVKKIKGLPENPSSVTLIRPYFTFEQGVGFVVDNVIYFIDANATSERVGIEFAPKAKPSAYSPEAGLIEYYAIDKKIYEFNLLAMRLSDGVDELKEFLNEKEEDIKSISKTSRYSHRKIA</sequence>
<evidence type="ECO:0008006" key="4">
    <source>
        <dbReference type="Google" id="ProtNLM"/>
    </source>
</evidence>
<evidence type="ECO:0000256" key="1">
    <source>
        <dbReference type="SAM" id="SignalP"/>
    </source>
</evidence>
<organism evidence="2 3">
    <name type="scientific">Euphydryas editha</name>
    <name type="common">Edith's checkerspot</name>
    <dbReference type="NCBI Taxonomy" id="104508"/>
    <lineage>
        <taxon>Eukaryota</taxon>
        <taxon>Metazoa</taxon>
        <taxon>Ecdysozoa</taxon>
        <taxon>Arthropoda</taxon>
        <taxon>Hexapoda</taxon>
        <taxon>Insecta</taxon>
        <taxon>Pterygota</taxon>
        <taxon>Neoptera</taxon>
        <taxon>Endopterygota</taxon>
        <taxon>Lepidoptera</taxon>
        <taxon>Glossata</taxon>
        <taxon>Ditrysia</taxon>
        <taxon>Papilionoidea</taxon>
        <taxon>Nymphalidae</taxon>
        <taxon>Nymphalinae</taxon>
        <taxon>Euphydryas</taxon>
    </lineage>
</organism>
<keyword evidence="3" id="KW-1185">Reference proteome</keyword>
<evidence type="ECO:0000313" key="3">
    <source>
        <dbReference type="Proteomes" id="UP001153954"/>
    </source>
</evidence>
<dbReference type="Proteomes" id="UP001153954">
    <property type="component" value="Unassembled WGS sequence"/>
</dbReference>
<feature type="chain" id="PRO_5043930864" description="Ommochrome-binding protein" evidence="1">
    <location>
        <begin position="19"/>
        <end position="342"/>
    </location>
</feature>
<proteinExistence type="predicted"/>
<name>A0AAU9UHH3_EUPED</name>
<evidence type="ECO:0000313" key="2">
    <source>
        <dbReference type="EMBL" id="CAH2098618.1"/>
    </source>
</evidence>
<reference evidence="2" key="1">
    <citation type="submission" date="2022-03" db="EMBL/GenBank/DDBJ databases">
        <authorList>
            <person name="Tunstrom K."/>
        </authorList>
    </citation>
    <scope>NUCLEOTIDE SEQUENCE</scope>
</reference>
<dbReference type="Gene3D" id="2.130.10.10">
    <property type="entry name" value="YVTN repeat-like/Quinoprotein amine dehydrogenase"/>
    <property type="match status" value="1"/>
</dbReference>